<feature type="compositionally biased region" description="Low complexity" evidence="1">
    <location>
        <begin position="1"/>
        <end position="12"/>
    </location>
</feature>
<protein>
    <recommendedName>
        <fullName evidence="2">PiggyBac transposable element-derived protein domain-containing protein</fullName>
    </recommendedName>
</protein>
<dbReference type="PANTHER" id="PTHR47272">
    <property type="entry name" value="DDE_TNP_1_7 DOMAIN-CONTAINING PROTEIN"/>
    <property type="match status" value="1"/>
</dbReference>
<evidence type="ECO:0000313" key="3">
    <source>
        <dbReference type="EMBL" id="KAH9638292.1"/>
    </source>
</evidence>
<organism evidence="3 4">
    <name type="scientific">Spodoptera exigua</name>
    <name type="common">Beet armyworm</name>
    <name type="synonym">Noctua fulgens</name>
    <dbReference type="NCBI Taxonomy" id="7107"/>
    <lineage>
        <taxon>Eukaryota</taxon>
        <taxon>Metazoa</taxon>
        <taxon>Ecdysozoa</taxon>
        <taxon>Arthropoda</taxon>
        <taxon>Hexapoda</taxon>
        <taxon>Insecta</taxon>
        <taxon>Pterygota</taxon>
        <taxon>Neoptera</taxon>
        <taxon>Endopterygota</taxon>
        <taxon>Lepidoptera</taxon>
        <taxon>Glossata</taxon>
        <taxon>Ditrysia</taxon>
        <taxon>Noctuoidea</taxon>
        <taxon>Noctuidae</taxon>
        <taxon>Amphipyrinae</taxon>
        <taxon>Spodoptera</taxon>
    </lineage>
</organism>
<dbReference type="PANTHER" id="PTHR47272:SF1">
    <property type="entry name" value="PIGGYBAC TRANSPOSABLE ELEMENT-DERIVED PROTEIN 3-LIKE"/>
    <property type="match status" value="1"/>
</dbReference>
<evidence type="ECO:0000259" key="2">
    <source>
        <dbReference type="Pfam" id="PF13843"/>
    </source>
</evidence>
<feature type="region of interest" description="Disordered" evidence="1">
    <location>
        <begin position="1"/>
        <end position="25"/>
    </location>
</feature>
<gene>
    <name evidence="3" type="ORF">HF086_007395</name>
</gene>
<name>A0A922MK68_SPOEX</name>
<evidence type="ECO:0000256" key="1">
    <source>
        <dbReference type="SAM" id="MobiDB-lite"/>
    </source>
</evidence>
<reference evidence="3" key="1">
    <citation type="journal article" date="2021" name="G3 (Bethesda)">
        <title>Genome and transcriptome analysis of the beet armyworm Spodoptera exigua reveals targets for pest control. .</title>
        <authorList>
            <person name="Simon S."/>
            <person name="Breeschoten T."/>
            <person name="Jansen H.J."/>
            <person name="Dirks R.P."/>
            <person name="Schranz M.E."/>
            <person name="Ros V.I.D."/>
        </authorList>
    </citation>
    <scope>NUCLEOTIDE SEQUENCE</scope>
    <source>
        <strain evidence="3">TB_SE_WUR_2020</strain>
    </source>
</reference>
<evidence type="ECO:0000313" key="4">
    <source>
        <dbReference type="Proteomes" id="UP000814243"/>
    </source>
</evidence>
<proteinExistence type="predicted"/>
<dbReference type="AlphaFoldDB" id="A0A922MK68"/>
<dbReference type="Pfam" id="PF13843">
    <property type="entry name" value="DDE_Tnp_1_7"/>
    <property type="match status" value="1"/>
</dbReference>
<dbReference type="InterPro" id="IPR029526">
    <property type="entry name" value="PGBD"/>
</dbReference>
<accession>A0A922MK68</accession>
<comment type="caution">
    <text evidence="3">The sequence shown here is derived from an EMBL/GenBank/DDBJ whole genome shotgun (WGS) entry which is preliminary data.</text>
</comment>
<feature type="domain" description="PiggyBac transposable element-derived protein" evidence="2">
    <location>
        <begin position="65"/>
        <end position="130"/>
    </location>
</feature>
<dbReference type="Proteomes" id="UP000814243">
    <property type="component" value="Unassembled WGS sequence"/>
</dbReference>
<sequence>MPANASSTSLFSRRTRSQRPTISVAQRPRRIQKFTLSYRWKKAVFRHLATMEEESDPIGDATIQTPLEYFYKFFSPDILTHILEQSNAYAVSKTGRTLGLTEDELRDFIAIHIIMGVVSMPSYTDYWSLRYRPLVQKIRENCLAQENERRFSIDEMMTPREQLKARKTWREKAKIRRRRLALKI</sequence>
<dbReference type="EMBL" id="JACEFF010000406">
    <property type="protein sequence ID" value="KAH9638292.1"/>
    <property type="molecule type" value="Genomic_DNA"/>
</dbReference>